<evidence type="ECO:0000313" key="10">
    <source>
        <dbReference type="Proteomes" id="UP001597128"/>
    </source>
</evidence>
<keyword evidence="10" id="KW-1185">Reference proteome</keyword>
<feature type="domain" description="CzcB-like barrel-sandwich hybrid" evidence="7">
    <location>
        <begin position="45"/>
        <end position="258"/>
    </location>
</feature>
<evidence type="ECO:0000256" key="5">
    <source>
        <dbReference type="SAM" id="Coils"/>
    </source>
</evidence>
<feature type="domain" description="AprE-like beta-barrel" evidence="8">
    <location>
        <begin position="265"/>
        <end position="361"/>
    </location>
</feature>
<dbReference type="Pfam" id="PF25973">
    <property type="entry name" value="BSH_CzcB"/>
    <property type="match status" value="1"/>
</dbReference>
<evidence type="ECO:0000256" key="4">
    <source>
        <dbReference type="ARBA" id="ARBA00023136"/>
    </source>
</evidence>
<dbReference type="PANTHER" id="PTHR30386:SF26">
    <property type="entry name" value="TRANSPORT PROTEIN COMB"/>
    <property type="match status" value="1"/>
</dbReference>
<dbReference type="InterPro" id="IPR058647">
    <property type="entry name" value="BSH_CzcB-like"/>
</dbReference>
<dbReference type="Gene3D" id="2.40.50.100">
    <property type="match status" value="2"/>
</dbReference>
<dbReference type="PRINTS" id="PR01490">
    <property type="entry name" value="RTXTOXIND"/>
</dbReference>
<protein>
    <submittedName>
        <fullName evidence="9">HlyD family efflux transporter periplasmic adaptor subunit</fullName>
    </submittedName>
</protein>
<keyword evidence="5" id="KW-0175">Coiled coil</keyword>
<proteinExistence type="predicted"/>
<feature type="transmembrane region" description="Helical" evidence="6">
    <location>
        <begin position="6"/>
        <end position="25"/>
    </location>
</feature>
<dbReference type="EMBL" id="JBHTKB010000002">
    <property type="protein sequence ID" value="MFD0914264.1"/>
    <property type="molecule type" value="Genomic_DNA"/>
</dbReference>
<evidence type="ECO:0000256" key="1">
    <source>
        <dbReference type="ARBA" id="ARBA00004167"/>
    </source>
</evidence>
<evidence type="ECO:0000256" key="3">
    <source>
        <dbReference type="ARBA" id="ARBA00022989"/>
    </source>
</evidence>
<dbReference type="SUPFAM" id="SSF111369">
    <property type="entry name" value="HlyD-like secretion proteins"/>
    <property type="match status" value="1"/>
</dbReference>
<keyword evidence="2 6" id="KW-0812">Transmembrane</keyword>
<evidence type="ECO:0000256" key="2">
    <source>
        <dbReference type="ARBA" id="ARBA00022692"/>
    </source>
</evidence>
<reference evidence="10" key="1">
    <citation type="journal article" date="2019" name="Int. J. Syst. Evol. Microbiol.">
        <title>The Global Catalogue of Microorganisms (GCM) 10K type strain sequencing project: providing services to taxonomists for standard genome sequencing and annotation.</title>
        <authorList>
            <consortium name="The Broad Institute Genomics Platform"/>
            <consortium name="The Broad Institute Genome Sequencing Center for Infectious Disease"/>
            <person name="Wu L."/>
            <person name="Ma J."/>
        </authorList>
    </citation>
    <scope>NUCLEOTIDE SEQUENCE [LARGE SCALE GENOMIC DNA]</scope>
    <source>
        <strain evidence="10">CCUG 58412</strain>
    </source>
</reference>
<sequence length="384" mass="42685">MSDRFFHYFVILFFILGLGGFIYWAKHARIDEVASAQGQVIAQDRTQVIQAAVDGVIDQLMVHEGDKVSKGQTLVVLERQQAEAGYHDSRAKVAALKANLARLHAEVYGRELSFPADALQYASFVSNQTQLYKRRKQALQQEIAALRSSLALVNQELKINEPLLETGDIAVSDIIRLQRQMSEIQGTITNRENKYFQDAQADMTKAEEDLATQQQVLFDRQATLERTEIHAPADGFVSKIELTTPGAKVKPGDMIMTILPTHGPLIVEAKLKPKDVAYVLVGLPVSIKLDAYDYSVYGVLRGKVSYVSPDALVENTAQGQVFYYRVQVLIDKQEISHGGKKGIKAIEMQPGMTATLDISTGEKTVLSYLTKPITKTISESLKER</sequence>
<comment type="caution">
    <text evidence="9">The sequence shown here is derived from an EMBL/GenBank/DDBJ whole genome shotgun (WGS) entry which is preliminary data.</text>
</comment>
<evidence type="ECO:0000259" key="7">
    <source>
        <dbReference type="Pfam" id="PF25973"/>
    </source>
</evidence>
<name>A0ABW3FBX7_9PROT</name>
<dbReference type="InterPro" id="IPR050739">
    <property type="entry name" value="MFP"/>
</dbReference>
<evidence type="ECO:0000259" key="8">
    <source>
        <dbReference type="Pfam" id="PF26002"/>
    </source>
</evidence>
<keyword evidence="4 6" id="KW-0472">Membrane</keyword>
<dbReference type="RefSeq" id="WP_379057870.1">
    <property type="nucleotide sequence ID" value="NZ_JBHTKB010000002.1"/>
</dbReference>
<evidence type="ECO:0000256" key="6">
    <source>
        <dbReference type="SAM" id="Phobius"/>
    </source>
</evidence>
<gene>
    <name evidence="9" type="ORF">ACFQ1Z_11945</name>
</gene>
<organism evidence="9 10">
    <name type="scientific">Methylophilus luteus</name>
    <dbReference type="NCBI Taxonomy" id="640108"/>
    <lineage>
        <taxon>Bacteria</taxon>
        <taxon>Pseudomonadati</taxon>
        <taxon>Pseudomonadota</taxon>
        <taxon>Betaproteobacteria</taxon>
        <taxon>Nitrosomonadales</taxon>
        <taxon>Methylophilaceae</taxon>
        <taxon>Methylophilus</taxon>
    </lineage>
</organism>
<dbReference type="InterPro" id="IPR058982">
    <property type="entry name" value="Beta-barrel_AprE"/>
</dbReference>
<feature type="coiled-coil region" evidence="5">
    <location>
        <begin position="86"/>
        <end position="156"/>
    </location>
</feature>
<evidence type="ECO:0000313" key="9">
    <source>
        <dbReference type="EMBL" id="MFD0914264.1"/>
    </source>
</evidence>
<accession>A0ABW3FBX7</accession>
<dbReference type="PANTHER" id="PTHR30386">
    <property type="entry name" value="MEMBRANE FUSION SUBUNIT OF EMRAB-TOLC MULTIDRUG EFFLUX PUMP"/>
    <property type="match status" value="1"/>
</dbReference>
<dbReference type="Proteomes" id="UP001597128">
    <property type="component" value="Unassembled WGS sequence"/>
</dbReference>
<comment type="subcellular location">
    <subcellularLocation>
        <location evidence="1">Membrane</location>
        <topology evidence="1">Single-pass membrane protein</topology>
    </subcellularLocation>
</comment>
<dbReference type="Gene3D" id="2.40.30.170">
    <property type="match status" value="1"/>
</dbReference>
<dbReference type="Pfam" id="PF26002">
    <property type="entry name" value="Beta-barrel_AprE"/>
    <property type="match status" value="1"/>
</dbReference>
<keyword evidence="3 6" id="KW-1133">Transmembrane helix</keyword>